<evidence type="ECO:0000313" key="2">
    <source>
        <dbReference type="EMBL" id="MCU6748170.1"/>
    </source>
</evidence>
<name>A0ABT2TD11_9FIRM</name>
<dbReference type="Gene3D" id="2.60.40.10">
    <property type="entry name" value="Immunoglobulins"/>
    <property type="match status" value="2"/>
</dbReference>
<evidence type="ECO:0008006" key="4">
    <source>
        <dbReference type="Google" id="ProtNLM"/>
    </source>
</evidence>
<organism evidence="2 3">
    <name type="scientific">Faecalicatena acetigenes</name>
    <dbReference type="NCBI Taxonomy" id="2981790"/>
    <lineage>
        <taxon>Bacteria</taxon>
        <taxon>Bacillati</taxon>
        <taxon>Bacillota</taxon>
        <taxon>Clostridia</taxon>
        <taxon>Lachnospirales</taxon>
        <taxon>Lachnospiraceae</taxon>
        <taxon>Faecalicatena</taxon>
    </lineage>
</organism>
<feature type="transmembrane region" description="Helical" evidence="1">
    <location>
        <begin position="835"/>
        <end position="852"/>
    </location>
</feature>
<sequence>MDSPGDVGLNHYGGSPLRNTTLKELETSCFSDTERSLMNDTTIYTNDMTCYDYMNNRGWSHLFTHDKYFTQDKLYLAYSDEIFHGEGSDTSITVGGNRAEDLTGGLRIDSKYCESVGAEFWLRAPDTTAADPTNAMTVKSMGSTYGWVPWSLEARNTAAVVPAFEFNLSSVLFASAAPAATSDGALTLADTAGDGAFTLRYSADDLGYDLGYALHTDDKSAIAVRNVPEGTCLVAQNSEGAYAKRITNEKEVTAAEMQLDSFENCEVWLERTDEEQRITYAAKAQYGVIIEVAFNESVEITSDNGIQIIPSGTPIEPITLEGHDFNQLGFYILKGYADKIEGLNGLTATEEETDNGIVVTLAGTPNGNVNITLPTGEPKGSQQPPKVTGGIGKKINGTTTAMEYAMIVPRDPYYSCSDGSTEAVTFGKCYVRFKKTPTLNASDWTEVDLIAPTYTISANESSLKFDTKNEGYSTDGLSKTVTITNTGNSTVTLLSPTSQSYDVSLSPTELAPSETAVLTVTPTAGLTNGTYEETIKVETTERTTANIDVSFKVNGALNVSLTPSATEIIEGQTVTLTAHAQGGSGQYTYVWYANDAEDNTLQGNEVTVSPTVTTTYKVVITDTIEDKSATATITVIPKNYDLEVTGNFTFDQKHIGYEGVSANCFTIENIGNVDVTNIQAALIGANADVFTLDTAEMQDTLVPTGAASFTVKTNAGLGAGTYTAQVQITGDTGISKTFEISFTVENHDYGEWKSDETGHWQECSICNEKTEVTAHTYGDWVVTKPATATEDGSREKICSMCGDKVVKAIPATGSTGEPTKPQTDIPQTGDVSHSYLWFSLMAAGVLFIIMLMRRKMKKEKE</sequence>
<comment type="caution">
    <text evidence="2">The sequence shown here is derived from an EMBL/GenBank/DDBJ whole genome shotgun (WGS) entry which is preliminary data.</text>
</comment>
<keyword evidence="1" id="KW-1133">Transmembrane helix</keyword>
<dbReference type="InterPro" id="IPR013783">
    <property type="entry name" value="Ig-like_fold"/>
</dbReference>
<accession>A0ABT2TD11</accession>
<dbReference type="EMBL" id="JAOQJX010000017">
    <property type="protein sequence ID" value="MCU6748170.1"/>
    <property type="molecule type" value="Genomic_DNA"/>
</dbReference>
<keyword evidence="3" id="KW-1185">Reference proteome</keyword>
<reference evidence="2 3" key="1">
    <citation type="journal article" date="2021" name="ISME Commun">
        <title>Automated analysis of genomic sequences facilitates high-throughput and comprehensive description of bacteria.</title>
        <authorList>
            <person name="Hitch T.C.A."/>
        </authorList>
    </citation>
    <scope>NUCLEOTIDE SEQUENCE [LARGE SCALE GENOMIC DNA]</scope>
    <source>
        <strain evidence="2 3">H2_18</strain>
    </source>
</reference>
<dbReference type="InterPro" id="IPR036179">
    <property type="entry name" value="Ig-like_dom_sf"/>
</dbReference>
<dbReference type="SUPFAM" id="SSF48726">
    <property type="entry name" value="Immunoglobulin"/>
    <property type="match status" value="1"/>
</dbReference>
<evidence type="ECO:0000256" key="1">
    <source>
        <dbReference type="SAM" id="Phobius"/>
    </source>
</evidence>
<dbReference type="Proteomes" id="UP001652394">
    <property type="component" value="Unassembled WGS sequence"/>
</dbReference>
<keyword evidence="1" id="KW-0812">Transmembrane</keyword>
<evidence type="ECO:0000313" key="3">
    <source>
        <dbReference type="Proteomes" id="UP001652394"/>
    </source>
</evidence>
<gene>
    <name evidence="2" type="ORF">OCV51_10985</name>
</gene>
<proteinExistence type="predicted"/>
<protein>
    <recommendedName>
        <fullName evidence="4">Gram-positive cocci surface proteins LPxTG domain-containing protein</fullName>
    </recommendedName>
</protein>
<keyword evidence="1" id="KW-0472">Membrane</keyword>